<organism evidence="2 3">
    <name type="scientific">Lasiosphaeria miniovina</name>
    <dbReference type="NCBI Taxonomy" id="1954250"/>
    <lineage>
        <taxon>Eukaryota</taxon>
        <taxon>Fungi</taxon>
        <taxon>Dikarya</taxon>
        <taxon>Ascomycota</taxon>
        <taxon>Pezizomycotina</taxon>
        <taxon>Sordariomycetes</taxon>
        <taxon>Sordariomycetidae</taxon>
        <taxon>Sordariales</taxon>
        <taxon>Lasiosphaeriaceae</taxon>
        <taxon>Lasiosphaeria</taxon>
    </lineage>
</organism>
<dbReference type="EMBL" id="JAUIRO010000007">
    <property type="protein sequence ID" value="KAK0706693.1"/>
    <property type="molecule type" value="Genomic_DNA"/>
</dbReference>
<protein>
    <submittedName>
        <fullName evidence="2">Uncharacterized protein</fullName>
    </submittedName>
</protein>
<keyword evidence="3" id="KW-1185">Reference proteome</keyword>
<name>A0AA39ZZV2_9PEZI</name>
<gene>
    <name evidence="2" type="ORF">B0T26DRAFT_468017</name>
</gene>
<comment type="caution">
    <text evidence="2">The sequence shown here is derived from an EMBL/GenBank/DDBJ whole genome shotgun (WGS) entry which is preliminary data.</text>
</comment>
<accession>A0AA39ZZV2</accession>
<evidence type="ECO:0000313" key="2">
    <source>
        <dbReference type="EMBL" id="KAK0706693.1"/>
    </source>
</evidence>
<evidence type="ECO:0000313" key="3">
    <source>
        <dbReference type="Proteomes" id="UP001172101"/>
    </source>
</evidence>
<dbReference type="AlphaFoldDB" id="A0AA39ZZV2"/>
<sequence length="124" mass="14131">MEPTTAIKVEATAYTNSLSISELISAYPRVRLFVHPLLWTWQHLSLLGCKFSDDDILSPPPPTTILPSPTRNQPDVGNDDEATWVERYLAEKYGDTNSARSLATSKRSHSRWWGLTRLLKEEFK</sequence>
<dbReference type="RefSeq" id="XP_060291787.1">
    <property type="nucleotide sequence ID" value="XM_060435194.1"/>
</dbReference>
<reference evidence="2" key="1">
    <citation type="submission" date="2023-06" db="EMBL/GenBank/DDBJ databases">
        <title>Genome-scale phylogeny and comparative genomics of the fungal order Sordariales.</title>
        <authorList>
            <consortium name="Lawrence Berkeley National Laboratory"/>
            <person name="Hensen N."/>
            <person name="Bonometti L."/>
            <person name="Westerberg I."/>
            <person name="Brannstrom I.O."/>
            <person name="Guillou S."/>
            <person name="Cros-Aarteil S."/>
            <person name="Calhoun S."/>
            <person name="Haridas S."/>
            <person name="Kuo A."/>
            <person name="Mondo S."/>
            <person name="Pangilinan J."/>
            <person name="Riley R."/>
            <person name="LaButti K."/>
            <person name="Andreopoulos B."/>
            <person name="Lipzen A."/>
            <person name="Chen C."/>
            <person name="Yanf M."/>
            <person name="Daum C."/>
            <person name="Ng V."/>
            <person name="Clum A."/>
            <person name="Steindorff A."/>
            <person name="Ohm R."/>
            <person name="Martin F."/>
            <person name="Silar P."/>
            <person name="Natvig D."/>
            <person name="Lalanne C."/>
            <person name="Gautier V."/>
            <person name="Ament-velasquez S.L."/>
            <person name="Kruys A."/>
            <person name="Hutchinson M.I."/>
            <person name="Powell A.J."/>
            <person name="Barry K."/>
            <person name="Miller A.N."/>
            <person name="Grigoriev I.V."/>
            <person name="Debuchy R."/>
            <person name="Gladieux P."/>
            <person name="Thoren M.H."/>
            <person name="Johannesson H."/>
        </authorList>
    </citation>
    <scope>NUCLEOTIDE SEQUENCE</scope>
    <source>
        <strain evidence="2">SMH2392-1A</strain>
    </source>
</reference>
<feature type="region of interest" description="Disordered" evidence="1">
    <location>
        <begin position="60"/>
        <end position="79"/>
    </location>
</feature>
<dbReference type="GeneID" id="85318464"/>
<proteinExistence type="predicted"/>
<evidence type="ECO:0000256" key="1">
    <source>
        <dbReference type="SAM" id="MobiDB-lite"/>
    </source>
</evidence>
<dbReference type="Proteomes" id="UP001172101">
    <property type="component" value="Unassembled WGS sequence"/>
</dbReference>